<evidence type="ECO:0000313" key="1">
    <source>
        <dbReference type="EMBL" id="OGM64875.1"/>
    </source>
</evidence>
<proteinExistence type="predicted"/>
<dbReference type="SUPFAM" id="SSF53474">
    <property type="entry name" value="alpha/beta-Hydrolases"/>
    <property type="match status" value="1"/>
</dbReference>
<dbReference type="AlphaFoldDB" id="A0A1F8BND5"/>
<dbReference type="InterPro" id="IPR010662">
    <property type="entry name" value="RBBP9/YdeN"/>
</dbReference>
<evidence type="ECO:0008006" key="3">
    <source>
        <dbReference type="Google" id="ProtNLM"/>
    </source>
</evidence>
<reference evidence="1 2" key="1">
    <citation type="journal article" date="2016" name="Nat. Commun.">
        <title>Thousands of microbial genomes shed light on interconnected biogeochemical processes in an aquifer system.</title>
        <authorList>
            <person name="Anantharaman K."/>
            <person name="Brown C.T."/>
            <person name="Hug L.A."/>
            <person name="Sharon I."/>
            <person name="Castelle C.J."/>
            <person name="Probst A.J."/>
            <person name="Thomas B.C."/>
            <person name="Singh A."/>
            <person name="Wilkins M.J."/>
            <person name="Karaoz U."/>
            <person name="Brodie E.L."/>
            <person name="Williams K.H."/>
            <person name="Hubbard S.S."/>
            <person name="Banfield J.F."/>
        </authorList>
    </citation>
    <scope>NUCLEOTIDE SEQUENCE [LARGE SCALE GENOMIC DNA]</scope>
</reference>
<dbReference type="STRING" id="1802521.A2893_04445"/>
<accession>A0A1F8BND5</accession>
<protein>
    <recommendedName>
        <fullName evidence="3">Serine hydrolase family protein</fullName>
    </recommendedName>
</protein>
<dbReference type="PANTHER" id="PTHR15394:SF3">
    <property type="entry name" value="SERINE HYDROLASE RBBP9"/>
    <property type="match status" value="1"/>
</dbReference>
<organism evidence="1 2">
    <name type="scientific">Candidatus Woesebacteria bacterium RIFCSPLOWO2_01_FULL_39_25</name>
    <dbReference type="NCBI Taxonomy" id="1802521"/>
    <lineage>
        <taxon>Bacteria</taxon>
        <taxon>Candidatus Woeseibacteriota</taxon>
    </lineage>
</organism>
<comment type="caution">
    <text evidence="1">The sequence shown here is derived from an EMBL/GenBank/DDBJ whole genome shotgun (WGS) entry which is preliminary data.</text>
</comment>
<dbReference type="Gene3D" id="3.40.50.1820">
    <property type="entry name" value="alpha/beta hydrolase"/>
    <property type="match status" value="1"/>
</dbReference>
<name>A0A1F8BND5_9BACT</name>
<evidence type="ECO:0000313" key="2">
    <source>
        <dbReference type="Proteomes" id="UP000176725"/>
    </source>
</evidence>
<dbReference type="PANTHER" id="PTHR15394">
    <property type="entry name" value="SERINE HYDROLASE RBBP9"/>
    <property type="match status" value="1"/>
</dbReference>
<dbReference type="Pfam" id="PF06821">
    <property type="entry name" value="Ser_hydrolase"/>
    <property type="match status" value="1"/>
</dbReference>
<sequence length="182" mass="20419">MKNALILHGIMGRAGGNWMQWLHDELTKRSYKVLMPQLPNPDHPDRNGWLGFLKNITKDIDFLQLTIVGHSLGVTSALDLIESENKVLKLLISVSGFSKPYGLELNEYFLKIKKIDMKKAGSLIKKVVVIHSDNDPYVAQWALKDLADSFGVDPIIIKNGGHINSDAGFTKFPLLLELLKEK</sequence>
<gene>
    <name evidence="1" type="ORF">A2893_04445</name>
</gene>
<dbReference type="EMBL" id="MGHH01000007">
    <property type="protein sequence ID" value="OGM64875.1"/>
    <property type="molecule type" value="Genomic_DNA"/>
</dbReference>
<dbReference type="InterPro" id="IPR029058">
    <property type="entry name" value="AB_hydrolase_fold"/>
</dbReference>
<dbReference type="Proteomes" id="UP000176725">
    <property type="component" value="Unassembled WGS sequence"/>
</dbReference>
<dbReference type="GO" id="GO:0016787">
    <property type="term" value="F:hydrolase activity"/>
    <property type="evidence" value="ECO:0007669"/>
    <property type="project" value="InterPro"/>
</dbReference>